<dbReference type="CDD" id="cd06462">
    <property type="entry name" value="Peptidase_S24_S26"/>
    <property type="match status" value="1"/>
</dbReference>
<comment type="similarity">
    <text evidence="1">Belongs to the peptidase S26 family.</text>
</comment>
<sequence>MLGVAIGTSAILGVAAIVSRSAVGWVYPIGSGSMERTLMTGESVFLRYGTDVENRFDIVAFRDLGGGASIKRTWGLPGESFAINLSGDVRINGEFLPDAPGRPAPTVIFDSRLQAIDEHWRHGGTAFDPWTREPPPAAGESEIWTLDGTVVDRGSDLGLLRFQDRVTDGYLTEEGEYVHGPNVVQDVIVEFEVQVLSTGGYLRIQLSEQNDLFEVNVLMYEAEEDYRALVRRIVPQRFDRAGRTSFGIPRAPVPIGEWVPMRLANIDNRISLTIGEMTFQYDYDANTPRRDPSTGRDAPFSAGPRAKLGACGLPARFRNLRVLRDVHVVPRGRFGVGTAITLKTNEIFLLGDNSQNSRDSRERGPIKVEQVLGTARAVVLPLGHFRRL</sequence>
<dbReference type="GO" id="GO:0016020">
    <property type="term" value="C:membrane"/>
    <property type="evidence" value="ECO:0007669"/>
    <property type="project" value="InterPro"/>
</dbReference>
<dbReference type="Pfam" id="PF10502">
    <property type="entry name" value="Peptidase_S26"/>
    <property type="match status" value="2"/>
</dbReference>
<dbReference type="CDD" id="cd06530">
    <property type="entry name" value="S26_SPase_I"/>
    <property type="match status" value="1"/>
</dbReference>
<dbReference type="PANTHER" id="PTHR43390:SF1">
    <property type="entry name" value="CHLOROPLAST PROCESSING PEPTIDASE"/>
    <property type="match status" value="1"/>
</dbReference>
<dbReference type="AlphaFoldDB" id="A0A518ELJ8"/>
<feature type="domain" description="Peptidase S26" evidence="5">
    <location>
        <begin position="10"/>
        <end position="97"/>
    </location>
</feature>
<dbReference type="PANTHER" id="PTHR43390">
    <property type="entry name" value="SIGNAL PEPTIDASE I"/>
    <property type="match status" value="1"/>
</dbReference>
<evidence type="ECO:0000256" key="1">
    <source>
        <dbReference type="ARBA" id="ARBA00009370"/>
    </source>
</evidence>
<evidence type="ECO:0000256" key="3">
    <source>
        <dbReference type="ARBA" id="ARBA00029906"/>
    </source>
</evidence>
<feature type="active site" evidence="4">
    <location>
        <position position="71"/>
    </location>
</feature>
<dbReference type="InterPro" id="IPR036286">
    <property type="entry name" value="LexA/Signal_pep-like_sf"/>
</dbReference>
<feature type="domain" description="Peptidase S26" evidence="5">
    <location>
        <begin position="342"/>
        <end position="379"/>
    </location>
</feature>
<proteinExistence type="inferred from homology"/>
<dbReference type="InterPro" id="IPR000223">
    <property type="entry name" value="Pept_S26A_signal_pept_1"/>
</dbReference>
<keyword evidence="7" id="KW-1185">Reference proteome</keyword>
<dbReference type="Proteomes" id="UP000320390">
    <property type="component" value="Chromosome"/>
</dbReference>
<dbReference type="GO" id="GO:0006465">
    <property type="term" value="P:signal peptide processing"/>
    <property type="evidence" value="ECO:0007669"/>
    <property type="project" value="InterPro"/>
</dbReference>
<evidence type="ECO:0000256" key="4">
    <source>
        <dbReference type="PIRSR" id="PIRSR600223-1"/>
    </source>
</evidence>
<name>A0A518ELJ8_9BACT</name>
<dbReference type="GO" id="GO:0004252">
    <property type="term" value="F:serine-type endopeptidase activity"/>
    <property type="evidence" value="ECO:0007669"/>
    <property type="project" value="InterPro"/>
</dbReference>
<accession>A0A518ELJ8</accession>
<dbReference type="PRINTS" id="PR00727">
    <property type="entry name" value="LEADERPTASE"/>
</dbReference>
<reference evidence="6 7" key="1">
    <citation type="submission" date="2019-02" db="EMBL/GenBank/DDBJ databases">
        <title>Deep-cultivation of Planctomycetes and their phenomic and genomic characterization uncovers novel biology.</title>
        <authorList>
            <person name="Wiegand S."/>
            <person name="Jogler M."/>
            <person name="Boedeker C."/>
            <person name="Pinto D."/>
            <person name="Vollmers J."/>
            <person name="Rivas-Marin E."/>
            <person name="Kohn T."/>
            <person name="Peeters S.H."/>
            <person name="Heuer A."/>
            <person name="Rast P."/>
            <person name="Oberbeckmann S."/>
            <person name="Bunk B."/>
            <person name="Jeske O."/>
            <person name="Meyerdierks A."/>
            <person name="Storesund J.E."/>
            <person name="Kallscheuer N."/>
            <person name="Luecker S."/>
            <person name="Lage O.M."/>
            <person name="Pohl T."/>
            <person name="Merkel B.J."/>
            <person name="Hornburger P."/>
            <person name="Mueller R.-W."/>
            <person name="Bruemmer F."/>
            <person name="Labrenz M."/>
            <person name="Spormann A.M."/>
            <person name="Op den Camp H."/>
            <person name="Overmann J."/>
            <person name="Amann R."/>
            <person name="Jetten M.S.M."/>
            <person name="Mascher T."/>
            <person name="Medema M.H."/>
            <person name="Devos D.P."/>
            <person name="Kaster A.-K."/>
            <person name="Ovreas L."/>
            <person name="Rohde M."/>
            <person name="Galperin M.Y."/>
            <person name="Jogler C."/>
        </authorList>
    </citation>
    <scope>NUCLEOTIDE SEQUENCE [LARGE SCALE GENOMIC DNA]</scope>
    <source>
        <strain evidence="6 7">Poly30</strain>
    </source>
</reference>
<gene>
    <name evidence="6" type="ORF">Poly30_04580</name>
</gene>
<dbReference type="InterPro" id="IPR019533">
    <property type="entry name" value="Peptidase_S26"/>
</dbReference>
<dbReference type="Gene3D" id="2.10.109.10">
    <property type="entry name" value="Umud Fragment, subunit A"/>
    <property type="match status" value="2"/>
</dbReference>
<feature type="active site" evidence="4">
    <location>
        <position position="33"/>
    </location>
</feature>
<evidence type="ECO:0000256" key="2">
    <source>
        <dbReference type="ARBA" id="ARBA00019232"/>
    </source>
</evidence>
<evidence type="ECO:0000313" key="6">
    <source>
        <dbReference type="EMBL" id="QDV04963.1"/>
    </source>
</evidence>
<dbReference type="SUPFAM" id="SSF51306">
    <property type="entry name" value="LexA/Signal peptidase"/>
    <property type="match status" value="2"/>
</dbReference>
<dbReference type="EMBL" id="CP036434">
    <property type="protein sequence ID" value="QDV04963.1"/>
    <property type="molecule type" value="Genomic_DNA"/>
</dbReference>
<protein>
    <recommendedName>
        <fullName evidence="2">Signal peptidase I</fullName>
    </recommendedName>
    <alternativeName>
        <fullName evidence="3">Leader peptidase I</fullName>
    </alternativeName>
</protein>
<evidence type="ECO:0000313" key="7">
    <source>
        <dbReference type="Proteomes" id="UP000320390"/>
    </source>
</evidence>
<organism evidence="6 7">
    <name type="scientific">Saltatorellus ferox</name>
    <dbReference type="NCBI Taxonomy" id="2528018"/>
    <lineage>
        <taxon>Bacteria</taxon>
        <taxon>Pseudomonadati</taxon>
        <taxon>Planctomycetota</taxon>
        <taxon>Planctomycetia</taxon>
        <taxon>Planctomycetia incertae sedis</taxon>
        <taxon>Saltatorellus</taxon>
    </lineage>
</organism>
<evidence type="ECO:0000259" key="5">
    <source>
        <dbReference type="Pfam" id="PF10502"/>
    </source>
</evidence>